<feature type="compositionally biased region" description="Polar residues" evidence="8">
    <location>
        <begin position="79"/>
        <end position="93"/>
    </location>
</feature>
<feature type="compositionally biased region" description="Basic and acidic residues" evidence="8">
    <location>
        <begin position="153"/>
        <end position="162"/>
    </location>
</feature>
<feature type="region of interest" description="Disordered" evidence="8">
    <location>
        <begin position="119"/>
        <end position="172"/>
    </location>
</feature>
<name>A0A9P4J414_9PEZI</name>
<feature type="compositionally biased region" description="Basic residues" evidence="8">
    <location>
        <begin position="8"/>
        <end position="25"/>
    </location>
</feature>
<dbReference type="PANTHER" id="PTHR13243">
    <property type="entry name" value="HSPC111 PROTEIN-RELATED"/>
    <property type="match status" value="1"/>
</dbReference>
<reference evidence="9" key="1">
    <citation type="journal article" date="2020" name="Stud. Mycol.">
        <title>101 Dothideomycetes genomes: a test case for predicting lifestyles and emergence of pathogens.</title>
        <authorList>
            <person name="Haridas S."/>
            <person name="Albert R."/>
            <person name="Binder M."/>
            <person name="Bloem J."/>
            <person name="Labutti K."/>
            <person name="Salamov A."/>
            <person name="Andreopoulos B."/>
            <person name="Baker S."/>
            <person name="Barry K."/>
            <person name="Bills G."/>
            <person name="Bluhm B."/>
            <person name="Cannon C."/>
            <person name="Castanera R."/>
            <person name="Culley D."/>
            <person name="Daum C."/>
            <person name="Ezra D."/>
            <person name="Gonzalez J."/>
            <person name="Henrissat B."/>
            <person name="Kuo A."/>
            <person name="Liang C."/>
            <person name="Lipzen A."/>
            <person name="Lutzoni F."/>
            <person name="Magnuson J."/>
            <person name="Mondo S."/>
            <person name="Nolan M."/>
            <person name="Ohm R."/>
            <person name="Pangilinan J."/>
            <person name="Park H.-J."/>
            <person name="Ramirez L."/>
            <person name="Alfaro M."/>
            <person name="Sun H."/>
            <person name="Tritt A."/>
            <person name="Yoshinaga Y."/>
            <person name="Zwiers L.-H."/>
            <person name="Turgeon B."/>
            <person name="Goodwin S."/>
            <person name="Spatafora J."/>
            <person name="Crous P."/>
            <person name="Grigoriev I."/>
        </authorList>
    </citation>
    <scope>NUCLEOTIDE SEQUENCE</scope>
    <source>
        <strain evidence="9">CBS 260.36</strain>
    </source>
</reference>
<protein>
    <recommendedName>
        <fullName evidence="5">Nucleolar protein 16</fullName>
    </recommendedName>
</protein>
<comment type="caution">
    <text evidence="9">The sequence shown here is derived from an EMBL/GenBank/DDBJ whole genome shotgun (WGS) entry which is preliminary data.</text>
</comment>
<sequence>MGRERQKFKNRSSISKVKHKPKSKKKILNNAIIAKNWDQKETLAQNYKRLGLASRLNYPTGGTEKLGSSAPVEGEEQETSNAGSTRETLSITTKAPKKLQVTETRVERDPETGAIIAVIDDNQNTKPKANPLNDPLNDLSDENGDSDGWEGLVDEHGLKDGARQTQHGTTETVRQLEEAAARPAERRVRKQSEREQEWVQRLVEKHGDNYRAMVRDAKLNVMQQSEGDIKRRIAKWRTAKGLET</sequence>
<evidence type="ECO:0000256" key="7">
    <source>
        <dbReference type="ARBA" id="ARBA00023274"/>
    </source>
</evidence>
<comment type="similarity">
    <text evidence="3">Belongs to the NOP16 family.</text>
</comment>
<feature type="region of interest" description="Disordered" evidence="8">
    <location>
        <begin position="55"/>
        <end position="107"/>
    </location>
</feature>
<evidence type="ECO:0000256" key="6">
    <source>
        <dbReference type="ARBA" id="ARBA00023242"/>
    </source>
</evidence>
<dbReference type="AlphaFoldDB" id="A0A9P4J414"/>
<comment type="subunit">
    <text evidence="4">Component of the pre-66S ribosomal particle.</text>
</comment>
<evidence type="ECO:0000256" key="1">
    <source>
        <dbReference type="ARBA" id="ARBA00002889"/>
    </source>
</evidence>
<comment type="subcellular location">
    <subcellularLocation>
        <location evidence="2">Nucleus</location>
        <location evidence="2">Nucleolus</location>
    </subcellularLocation>
</comment>
<dbReference type="EMBL" id="ML996083">
    <property type="protein sequence ID" value="KAF2154711.1"/>
    <property type="molecule type" value="Genomic_DNA"/>
</dbReference>
<keyword evidence="10" id="KW-1185">Reference proteome</keyword>
<keyword evidence="7" id="KW-0687">Ribonucleoprotein</keyword>
<evidence type="ECO:0000313" key="10">
    <source>
        <dbReference type="Proteomes" id="UP000799439"/>
    </source>
</evidence>
<feature type="compositionally biased region" description="Acidic residues" evidence="8">
    <location>
        <begin position="139"/>
        <end position="148"/>
    </location>
</feature>
<dbReference type="PANTHER" id="PTHR13243:SF1">
    <property type="entry name" value="NUCLEOLAR PROTEIN 16"/>
    <property type="match status" value="1"/>
</dbReference>
<evidence type="ECO:0000256" key="8">
    <source>
        <dbReference type="SAM" id="MobiDB-lite"/>
    </source>
</evidence>
<feature type="compositionally biased region" description="Polar residues" evidence="8">
    <location>
        <begin position="163"/>
        <end position="172"/>
    </location>
</feature>
<keyword evidence="6" id="KW-0539">Nucleus</keyword>
<comment type="function">
    <text evidence="1">Involved in the biogenesis of the 60S ribosomal subunit.</text>
</comment>
<evidence type="ECO:0000256" key="3">
    <source>
        <dbReference type="ARBA" id="ARBA00008479"/>
    </source>
</evidence>
<proteinExistence type="inferred from homology"/>
<evidence type="ECO:0000256" key="4">
    <source>
        <dbReference type="ARBA" id="ARBA00011187"/>
    </source>
</evidence>
<accession>A0A9P4J414</accession>
<dbReference type="GO" id="GO:1990904">
    <property type="term" value="C:ribonucleoprotein complex"/>
    <property type="evidence" value="ECO:0007669"/>
    <property type="project" value="UniProtKB-KW"/>
</dbReference>
<evidence type="ECO:0000256" key="2">
    <source>
        <dbReference type="ARBA" id="ARBA00004604"/>
    </source>
</evidence>
<evidence type="ECO:0000256" key="5">
    <source>
        <dbReference type="ARBA" id="ARBA00015522"/>
    </source>
</evidence>
<dbReference type="GO" id="GO:0042273">
    <property type="term" value="P:ribosomal large subunit biogenesis"/>
    <property type="evidence" value="ECO:0007669"/>
    <property type="project" value="TreeGrafter"/>
</dbReference>
<dbReference type="OrthoDB" id="285729at2759"/>
<dbReference type="Pfam" id="PF09420">
    <property type="entry name" value="Nop16"/>
    <property type="match status" value="1"/>
</dbReference>
<dbReference type="GO" id="GO:0005730">
    <property type="term" value="C:nucleolus"/>
    <property type="evidence" value="ECO:0007669"/>
    <property type="project" value="UniProtKB-SubCell"/>
</dbReference>
<dbReference type="Proteomes" id="UP000799439">
    <property type="component" value="Unassembled WGS sequence"/>
</dbReference>
<dbReference type="InterPro" id="IPR019002">
    <property type="entry name" value="Ribosome_biogenesis_Nop16"/>
</dbReference>
<gene>
    <name evidence="9" type="ORF">K461DRAFT_319236</name>
</gene>
<feature type="region of interest" description="Disordered" evidence="8">
    <location>
        <begin position="1"/>
        <end position="25"/>
    </location>
</feature>
<evidence type="ECO:0000313" key="9">
    <source>
        <dbReference type="EMBL" id="KAF2154711.1"/>
    </source>
</evidence>
<organism evidence="9 10">
    <name type="scientific">Myriangium duriaei CBS 260.36</name>
    <dbReference type="NCBI Taxonomy" id="1168546"/>
    <lineage>
        <taxon>Eukaryota</taxon>
        <taxon>Fungi</taxon>
        <taxon>Dikarya</taxon>
        <taxon>Ascomycota</taxon>
        <taxon>Pezizomycotina</taxon>
        <taxon>Dothideomycetes</taxon>
        <taxon>Dothideomycetidae</taxon>
        <taxon>Myriangiales</taxon>
        <taxon>Myriangiaceae</taxon>
        <taxon>Myriangium</taxon>
    </lineage>
</organism>